<proteinExistence type="predicted"/>
<dbReference type="Gene3D" id="3.40.50.1980">
    <property type="entry name" value="Nitrogenase molybdenum iron protein domain"/>
    <property type="match status" value="1"/>
</dbReference>
<protein>
    <recommendedName>
        <fullName evidence="1">Fe/B12 periplasmic-binding domain-containing protein</fullName>
    </recommendedName>
</protein>
<feature type="domain" description="Fe/B12 periplasmic-binding" evidence="1">
    <location>
        <begin position="1"/>
        <end position="42"/>
    </location>
</feature>
<accession>A0ABN1CZV8</accession>
<name>A0ABN1CZV8_9ACTN</name>
<dbReference type="Proteomes" id="UP001501576">
    <property type="component" value="Unassembled WGS sequence"/>
</dbReference>
<dbReference type="InterPro" id="IPR002491">
    <property type="entry name" value="ABC_transptr_periplasmic_BD"/>
</dbReference>
<organism evidence="2 3">
    <name type="scientific">Streptomyces mordarskii</name>
    <dbReference type="NCBI Taxonomy" id="1226758"/>
    <lineage>
        <taxon>Bacteria</taxon>
        <taxon>Bacillati</taxon>
        <taxon>Actinomycetota</taxon>
        <taxon>Actinomycetes</taxon>
        <taxon>Kitasatosporales</taxon>
        <taxon>Streptomycetaceae</taxon>
        <taxon>Streptomyces</taxon>
    </lineage>
</organism>
<dbReference type="PROSITE" id="PS50983">
    <property type="entry name" value="FE_B12_PBP"/>
    <property type="match status" value="1"/>
</dbReference>
<comment type="caution">
    <text evidence="2">The sequence shown here is derived from an EMBL/GenBank/DDBJ whole genome shotgun (WGS) entry which is preliminary data.</text>
</comment>
<gene>
    <name evidence="2" type="ORF">GCM10010390_35860</name>
</gene>
<dbReference type="EMBL" id="BAAABZ010000025">
    <property type="protein sequence ID" value="GAA0530495.1"/>
    <property type="molecule type" value="Genomic_DNA"/>
</dbReference>
<reference evidence="2 3" key="1">
    <citation type="journal article" date="2019" name="Int. J. Syst. Evol. Microbiol.">
        <title>The Global Catalogue of Microorganisms (GCM) 10K type strain sequencing project: providing services to taxonomists for standard genome sequencing and annotation.</title>
        <authorList>
            <consortium name="The Broad Institute Genomics Platform"/>
            <consortium name="The Broad Institute Genome Sequencing Center for Infectious Disease"/>
            <person name="Wu L."/>
            <person name="Ma J."/>
        </authorList>
    </citation>
    <scope>NUCLEOTIDE SEQUENCE [LARGE SCALE GENOMIC DNA]</scope>
    <source>
        <strain evidence="2 3">JCM 5052</strain>
    </source>
</reference>
<dbReference type="SUPFAM" id="SSF53807">
    <property type="entry name" value="Helical backbone' metal receptor"/>
    <property type="match status" value="1"/>
</dbReference>
<evidence type="ECO:0000313" key="2">
    <source>
        <dbReference type="EMBL" id="GAA0530495.1"/>
    </source>
</evidence>
<evidence type="ECO:0000313" key="3">
    <source>
        <dbReference type="Proteomes" id="UP001501576"/>
    </source>
</evidence>
<evidence type="ECO:0000259" key="1">
    <source>
        <dbReference type="PROSITE" id="PS50983"/>
    </source>
</evidence>
<sequence>MWKSLPFVKKGEVHRLPDGIWMFGGPQSMGAYVDAIVKALAK</sequence>
<keyword evidence="3" id="KW-1185">Reference proteome</keyword>